<gene>
    <name evidence="2" type="ORF">HPP92_027852</name>
</gene>
<feature type="compositionally biased region" description="Low complexity" evidence="1">
    <location>
        <begin position="160"/>
        <end position="173"/>
    </location>
</feature>
<sequence length="342" mass="37223">MRLLKWSPVFRFDAEPTAVLVWISFNNLPLHLFDKSILFSMAAAIGSPLKLDTATAAVSRPHIAKVCVELDLTKEHPSRIRISSQTGVASGGYWQSISYDNKPQYCSQCLVIGHGRESCRNHPVQSVPVPMEKGKMPKVPSPRSACSTPRVRFLEKGECSSPKMPAKSSSPISVRSAGSSPRHGGLVVQLSPAPAKVNSLPVTQWAHLDESDKLDVTILTRKTEVDLSTRKGSLYGDASSINEWMSPASKDPTQGKCQVPLDNAATKAVEQERHLQKTEDSSASCEEMAEGNEIMQQPVDFPPLSNLKVKTRKHKNKGGTKPVSPPCTRSAAGLKPPLQLND</sequence>
<reference evidence="2 3" key="1">
    <citation type="journal article" date="2020" name="Nat. Food">
        <title>A phased Vanilla planifolia genome enables genetic improvement of flavour and production.</title>
        <authorList>
            <person name="Hasing T."/>
            <person name="Tang H."/>
            <person name="Brym M."/>
            <person name="Khazi F."/>
            <person name="Huang T."/>
            <person name="Chambers A.H."/>
        </authorList>
    </citation>
    <scope>NUCLEOTIDE SEQUENCE [LARGE SCALE GENOMIC DNA]</scope>
    <source>
        <tissue evidence="2">Leaf</tissue>
    </source>
</reference>
<name>A0A835P7G6_VANPL</name>
<feature type="region of interest" description="Disordered" evidence="1">
    <location>
        <begin position="123"/>
        <end position="185"/>
    </location>
</feature>
<dbReference type="Proteomes" id="UP000639772">
    <property type="component" value="Unassembled WGS sequence"/>
</dbReference>
<dbReference type="PANTHER" id="PTHR31286:SF180">
    <property type="entry name" value="OS10G0362600 PROTEIN"/>
    <property type="match status" value="1"/>
</dbReference>
<organism evidence="2 3">
    <name type="scientific">Vanilla planifolia</name>
    <name type="common">Vanilla</name>
    <dbReference type="NCBI Taxonomy" id="51239"/>
    <lineage>
        <taxon>Eukaryota</taxon>
        <taxon>Viridiplantae</taxon>
        <taxon>Streptophyta</taxon>
        <taxon>Embryophyta</taxon>
        <taxon>Tracheophyta</taxon>
        <taxon>Spermatophyta</taxon>
        <taxon>Magnoliopsida</taxon>
        <taxon>Liliopsida</taxon>
        <taxon>Asparagales</taxon>
        <taxon>Orchidaceae</taxon>
        <taxon>Vanilloideae</taxon>
        <taxon>Vanilleae</taxon>
        <taxon>Vanilla</taxon>
    </lineage>
</organism>
<comment type="caution">
    <text evidence="2">The sequence shown here is derived from an EMBL/GenBank/DDBJ whole genome shotgun (WGS) entry which is preliminary data.</text>
</comment>
<dbReference type="OrthoDB" id="786311at2759"/>
<proteinExistence type="predicted"/>
<dbReference type="InterPro" id="IPR040256">
    <property type="entry name" value="At4g02000-like"/>
</dbReference>
<feature type="region of interest" description="Disordered" evidence="1">
    <location>
        <begin position="310"/>
        <end position="342"/>
    </location>
</feature>
<evidence type="ECO:0000256" key="1">
    <source>
        <dbReference type="SAM" id="MobiDB-lite"/>
    </source>
</evidence>
<accession>A0A835P7G6</accession>
<evidence type="ECO:0000313" key="2">
    <source>
        <dbReference type="EMBL" id="KAG0448400.1"/>
    </source>
</evidence>
<protein>
    <recommendedName>
        <fullName evidence="4">DUF4283 domain-containing protein</fullName>
    </recommendedName>
</protein>
<dbReference type="EMBL" id="JADCNM010000314">
    <property type="protein sequence ID" value="KAG0448400.1"/>
    <property type="molecule type" value="Genomic_DNA"/>
</dbReference>
<evidence type="ECO:0000313" key="3">
    <source>
        <dbReference type="Proteomes" id="UP000639772"/>
    </source>
</evidence>
<evidence type="ECO:0008006" key="4">
    <source>
        <dbReference type="Google" id="ProtNLM"/>
    </source>
</evidence>
<dbReference type="PANTHER" id="PTHR31286">
    <property type="entry name" value="GLYCINE-RICH CELL WALL STRUCTURAL PROTEIN 1.8-LIKE"/>
    <property type="match status" value="1"/>
</dbReference>
<dbReference type="AlphaFoldDB" id="A0A835P7G6"/>